<evidence type="ECO:0000313" key="1">
    <source>
        <dbReference type="EMBL" id="MDQ0315892.1"/>
    </source>
</evidence>
<dbReference type="InterPro" id="IPR011990">
    <property type="entry name" value="TPR-like_helical_dom_sf"/>
</dbReference>
<keyword evidence="2" id="KW-1185">Reference proteome</keyword>
<dbReference type="Gene3D" id="1.25.40.10">
    <property type="entry name" value="Tetratricopeptide repeat domain"/>
    <property type="match status" value="1"/>
</dbReference>
<dbReference type="SUPFAM" id="SSF46785">
    <property type="entry name" value="Winged helix' DNA-binding domain"/>
    <property type="match status" value="1"/>
</dbReference>
<dbReference type="RefSeq" id="WP_306885719.1">
    <property type="nucleotide sequence ID" value="NZ_JAUSUL010000002.1"/>
</dbReference>
<gene>
    <name evidence="1" type="ORF">J2S73_002349</name>
</gene>
<proteinExistence type="predicted"/>
<accession>A0AAE3VPU6</accession>
<sequence>MDSLIDAAARALVSGDPLGALNRVALRTDAPATALQGIAFAQLGDLDRARQLLRRAARAFGPAEARPRARCMLAEAEIALVHRDLSGATRLLGTARRILEAHRDHANAAHATYLEARRLLLIGNLAAAETLLGSIDEADLPRTSRTGYWLVAAGIALRRIRSDAARQALDRAASAARDAGAPALSVEVEAARSLLAAPAARLLSHKEDQVLTLADVEALLARDVLIIDACRSAVRADGEYLSLTSRPVLFRIARALAEAWPEDVTRETLLARAVRSRVADESHRARLRVEVGRLRKELAPFAGICATRRGFVLRPHHASSVAVLVPPIESMHADVLALLADGEAWSSSALAMALGVSPRTVQRALDALARTGKVESFGHGRACRWMVPSVPGFPTSLLLPVRPTSGYTHSP</sequence>
<reference evidence="1" key="1">
    <citation type="submission" date="2023-07" db="EMBL/GenBank/DDBJ databases">
        <title>Genomic Encyclopedia of Type Strains, Phase IV (KMG-IV): sequencing the most valuable type-strain genomes for metagenomic binning, comparative biology and taxonomic classification.</title>
        <authorList>
            <person name="Goeker M."/>
        </authorList>
    </citation>
    <scope>NUCLEOTIDE SEQUENCE</scope>
    <source>
        <strain evidence="1">DSM 21202</strain>
    </source>
</reference>
<dbReference type="InterPro" id="IPR036388">
    <property type="entry name" value="WH-like_DNA-bd_sf"/>
</dbReference>
<name>A0AAE3VPU6_9HYPH</name>
<dbReference type="AlphaFoldDB" id="A0AAE3VPU6"/>
<dbReference type="Proteomes" id="UP001229244">
    <property type="component" value="Unassembled WGS sequence"/>
</dbReference>
<protein>
    <submittedName>
        <fullName evidence="1">Tetratricopeptide (TPR) repeat protein</fullName>
    </submittedName>
</protein>
<comment type="caution">
    <text evidence="1">The sequence shown here is derived from an EMBL/GenBank/DDBJ whole genome shotgun (WGS) entry which is preliminary data.</text>
</comment>
<dbReference type="Gene3D" id="1.10.10.10">
    <property type="entry name" value="Winged helix-like DNA-binding domain superfamily/Winged helix DNA-binding domain"/>
    <property type="match status" value="2"/>
</dbReference>
<evidence type="ECO:0000313" key="2">
    <source>
        <dbReference type="Proteomes" id="UP001229244"/>
    </source>
</evidence>
<dbReference type="EMBL" id="JAUSUL010000002">
    <property type="protein sequence ID" value="MDQ0315892.1"/>
    <property type="molecule type" value="Genomic_DNA"/>
</dbReference>
<organism evidence="1 2">
    <name type="scientific">Amorphus orientalis</name>
    <dbReference type="NCBI Taxonomy" id="649198"/>
    <lineage>
        <taxon>Bacteria</taxon>
        <taxon>Pseudomonadati</taxon>
        <taxon>Pseudomonadota</taxon>
        <taxon>Alphaproteobacteria</taxon>
        <taxon>Hyphomicrobiales</taxon>
        <taxon>Amorphaceae</taxon>
        <taxon>Amorphus</taxon>
    </lineage>
</organism>
<dbReference type="InterPro" id="IPR036390">
    <property type="entry name" value="WH_DNA-bd_sf"/>
</dbReference>